<evidence type="ECO:0000313" key="3">
    <source>
        <dbReference type="EMBL" id="MCL6729646.1"/>
    </source>
</evidence>
<keyword evidence="1" id="KW-0812">Transmembrane</keyword>
<feature type="transmembrane region" description="Helical" evidence="1">
    <location>
        <begin position="82"/>
        <end position="103"/>
    </location>
</feature>
<evidence type="ECO:0000313" key="4">
    <source>
        <dbReference type="Proteomes" id="UP001165342"/>
    </source>
</evidence>
<name>A0ABT0S1F2_9SPHN</name>
<gene>
    <name evidence="3" type="ORF">LZ538_06190</name>
</gene>
<dbReference type="RefSeq" id="WP_249831131.1">
    <property type="nucleotide sequence ID" value="NZ_JAMGBE010000002.1"/>
</dbReference>
<keyword evidence="4" id="KW-1185">Reference proteome</keyword>
<evidence type="ECO:0000256" key="1">
    <source>
        <dbReference type="SAM" id="Phobius"/>
    </source>
</evidence>
<keyword evidence="1" id="KW-0472">Membrane</keyword>
<feature type="transmembrane region" description="Helical" evidence="1">
    <location>
        <begin position="109"/>
        <end position="131"/>
    </location>
</feature>
<proteinExistence type="predicted"/>
<feature type="transmembrane region" description="Helical" evidence="1">
    <location>
        <begin position="54"/>
        <end position="75"/>
    </location>
</feature>
<dbReference type="Proteomes" id="UP001165342">
    <property type="component" value="Unassembled WGS sequence"/>
</dbReference>
<protein>
    <recommendedName>
        <fullName evidence="2">DUF2231 domain-containing protein</fullName>
    </recommendedName>
</protein>
<feature type="transmembrane region" description="Helical" evidence="1">
    <location>
        <begin position="20"/>
        <end position="42"/>
    </location>
</feature>
<dbReference type="InterPro" id="IPR019251">
    <property type="entry name" value="DUF2231_TM"/>
</dbReference>
<comment type="caution">
    <text evidence="3">The sequence shown here is derived from an EMBL/GenBank/DDBJ whole genome shotgun (WGS) entry which is preliminary data.</text>
</comment>
<sequence length="138" mass="14567">MAEAATRRGTRPIAFATRPLYSILVPIPAVCFVGALLTDLAYRGSGGNLLWLNFSSWLIAAGLLFAALAGLLLLIDAARGAVPWISFGILLAAWIVEFVNSLVHARDGWTAVVPLGLILSIVGAVLVLAAARFAGERR</sequence>
<feature type="domain" description="DUF2231" evidence="2">
    <location>
        <begin position="18"/>
        <end position="132"/>
    </location>
</feature>
<accession>A0ABT0S1F2</accession>
<organism evidence="3 4">
    <name type="scientific">Sphingomonas hankyongi</name>
    <dbReference type="NCBI Taxonomy" id="2908209"/>
    <lineage>
        <taxon>Bacteria</taxon>
        <taxon>Pseudomonadati</taxon>
        <taxon>Pseudomonadota</taxon>
        <taxon>Alphaproteobacteria</taxon>
        <taxon>Sphingomonadales</taxon>
        <taxon>Sphingomonadaceae</taxon>
        <taxon>Sphingomonas</taxon>
    </lineage>
</organism>
<keyword evidence="1" id="KW-1133">Transmembrane helix</keyword>
<evidence type="ECO:0000259" key="2">
    <source>
        <dbReference type="Pfam" id="PF09990"/>
    </source>
</evidence>
<dbReference type="Pfam" id="PF09990">
    <property type="entry name" value="DUF2231"/>
    <property type="match status" value="1"/>
</dbReference>
<reference evidence="3" key="1">
    <citation type="submission" date="2022-05" db="EMBL/GenBank/DDBJ databases">
        <authorList>
            <person name="Jo J.-H."/>
            <person name="Im W.-T."/>
        </authorList>
    </citation>
    <scope>NUCLEOTIDE SEQUENCE</scope>
    <source>
        <strain evidence="3">SE220</strain>
    </source>
</reference>
<dbReference type="EMBL" id="JAMGBE010000002">
    <property type="protein sequence ID" value="MCL6729646.1"/>
    <property type="molecule type" value="Genomic_DNA"/>
</dbReference>